<dbReference type="RefSeq" id="WP_386370078.1">
    <property type="nucleotide sequence ID" value="NZ_JBHUMP010000001.1"/>
</dbReference>
<dbReference type="PROSITE" id="PS00393">
    <property type="entry name" value="PEPCASE_2"/>
    <property type="match status" value="1"/>
</dbReference>
<dbReference type="Proteomes" id="UP001597474">
    <property type="component" value="Unassembled WGS sequence"/>
</dbReference>
<dbReference type="PANTHER" id="PTHR30523:SF32">
    <property type="entry name" value="PHOSPHOENOLPYRUVATE CARBOXYLASE"/>
    <property type="match status" value="1"/>
</dbReference>
<dbReference type="InterPro" id="IPR015813">
    <property type="entry name" value="Pyrv/PenolPyrv_kinase-like_dom"/>
</dbReference>
<dbReference type="InterPro" id="IPR021135">
    <property type="entry name" value="PEP_COase"/>
</dbReference>
<evidence type="ECO:0000256" key="2">
    <source>
        <dbReference type="ARBA" id="ARBA00022419"/>
    </source>
</evidence>
<keyword evidence="5" id="KW-1185">Reference proteome</keyword>
<evidence type="ECO:0000256" key="3">
    <source>
        <dbReference type="PROSITE-ProRule" id="PRU10112"/>
    </source>
</evidence>
<organism evidence="4 5">
    <name type="scientific">Sulfitobacter aestuarii</name>
    <dbReference type="NCBI Taxonomy" id="2161676"/>
    <lineage>
        <taxon>Bacteria</taxon>
        <taxon>Pseudomonadati</taxon>
        <taxon>Pseudomonadota</taxon>
        <taxon>Alphaproteobacteria</taxon>
        <taxon>Rhodobacterales</taxon>
        <taxon>Roseobacteraceae</taxon>
        <taxon>Sulfitobacter</taxon>
    </lineage>
</organism>
<proteinExistence type="predicted"/>
<dbReference type="Gene3D" id="1.20.1440.90">
    <property type="entry name" value="Phosphoenolpyruvate/pyruvate domain"/>
    <property type="match status" value="1"/>
</dbReference>
<reference evidence="5" key="1">
    <citation type="journal article" date="2019" name="Int. J. Syst. Evol. Microbiol.">
        <title>The Global Catalogue of Microorganisms (GCM) 10K type strain sequencing project: providing services to taxonomists for standard genome sequencing and annotation.</title>
        <authorList>
            <consortium name="The Broad Institute Genomics Platform"/>
            <consortium name="The Broad Institute Genome Sequencing Center for Infectious Disease"/>
            <person name="Wu L."/>
            <person name="Ma J."/>
        </authorList>
    </citation>
    <scope>NUCLEOTIDE SEQUENCE [LARGE SCALE GENOMIC DNA]</scope>
    <source>
        <strain evidence="5">TISTR 2562</strain>
    </source>
</reference>
<evidence type="ECO:0000313" key="4">
    <source>
        <dbReference type="EMBL" id="MFD2737941.1"/>
    </source>
</evidence>
<evidence type="ECO:0000256" key="1">
    <source>
        <dbReference type="ARBA" id="ARBA00003670"/>
    </source>
</evidence>
<feature type="active site" evidence="3">
    <location>
        <position position="553"/>
    </location>
</feature>
<dbReference type="SUPFAM" id="SSF51621">
    <property type="entry name" value="Phosphoenolpyruvate/pyruvate domain"/>
    <property type="match status" value="1"/>
</dbReference>
<protein>
    <recommendedName>
        <fullName evidence="2">Phosphoenolpyruvate carboxylase</fullName>
    </recommendedName>
</protein>
<dbReference type="InterPro" id="IPR033129">
    <property type="entry name" value="PEPCASE_His_AS"/>
</dbReference>
<dbReference type="PANTHER" id="PTHR30523">
    <property type="entry name" value="PHOSPHOENOLPYRUVATE CARBOXYLASE"/>
    <property type="match status" value="1"/>
</dbReference>
<accession>A0ABW5TWD2</accession>
<evidence type="ECO:0000313" key="5">
    <source>
        <dbReference type="Proteomes" id="UP001597474"/>
    </source>
</evidence>
<dbReference type="EMBL" id="JBHUMP010000001">
    <property type="protein sequence ID" value="MFD2737941.1"/>
    <property type="molecule type" value="Genomic_DNA"/>
</dbReference>
<gene>
    <name evidence="4" type="ORF">ACFSUD_00005</name>
</gene>
<dbReference type="Pfam" id="PF00311">
    <property type="entry name" value="PEPcase"/>
    <property type="match status" value="1"/>
</dbReference>
<name>A0ABW5TWD2_9RHOB</name>
<comment type="caution">
    <text evidence="4">The sequence shown here is derived from an EMBL/GenBank/DDBJ whole genome shotgun (WGS) entry which is preliminary data.</text>
</comment>
<comment type="function">
    <text evidence="1">Forms oxaloacetate, a four-carbon dicarboxylic acid source for the tricarboxylic acid cycle.</text>
</comment>
<dbReference type="PRINTS" id="PR00150">
    <property type="entry name" value="PEPCARBXLASE"/>
</dbReference>
<sequence>MEQRAPLVDPNFADPAKDPYADRLRAEVFGLWQNVITRRAPAVLPLLTGVEGQLPEGRDLISYLQALNIWFQLLKIVEENAAMRGRRQDETEEGPTAVEGSFAKALADSGDVSLEDFRAAAHRLSVGPTLTAHPTEAKRVTVLEIHRRIYRGLVNLETQRWTPRERRELLLDLESEIDLLWLTGELRLERPSPEDEIEWGLQFFRDALFDAVPELFEKFHAAAQSRFGVEDDSTPCVQFHSWIGGDRDGNPNVTIKTTRTALERNRAAILDRYAGALTVAAQQISVSAAIARPDEETLAVLNEVIAASPAEGSEARRNPGEHFRQALSAMRRRIEATRTDGAHAYPHVTSFIADLRRVEAAMAAIGADRLAARHLRPIRWQAEVFGFRTVTLDVRQNSSVTTRVIGEIWAQRGEAPEYGTPDWSALLRRQLSRPDLVAVDRDRLSEEGQELLNLLGLMREAQLGRDPSAMGPFILSMTRSCDDLLGIFLLARHAGFGAEKLDLRVVPLFETIEDLRAAPQILDTLLNVPLAKRSLGGGEGLIEVMLGYSDSNKDGGFVCSTWELEKAQRNISRCLEAHDCRPVFFHGRGGSVSRGGAPTERAIAAQPKGTIHGRLRTTEQGEVVSSKFANRGTAQHQLELLASSVLARSLNKVVPDIRPDFHDALEALSGMSQTAYSTLLHQPGFIDYFQQASPVEELAMLKMGSRPARRFGASSLDDLRAIPWVFAWSQNRHLITGWYGFGSAIASFRRFRKGEGDALLQKMFAESPLFRLIVDEVEKSLFHTDMDVAGRYATLVTDAQARATIFGMIEREYMASCLGLRAITGSEQIGARFPKMKSRFARVQSELHRVHDVQIALLREIRAKPEKPGNVPLMQSMNCVAAALGWTG</sequence>